<dbReference type="PANTHER" id="PTHR43283">
    <property type="entry name" value="BETA-LACTAMASE-RELATED"/>
    <property type="match status" value="1"/>
</dbReference>
<name>A0ABT0PP50_9FLAO</name>
<dbReference type="Gene3D" id="3.40.710.10">
    <property type="entry name" value="DD-peptidase/beta-lactamase superfamily"/>
    <property type="match status" value="1"/>
</dbReference>
<dbReference type="EMBL" id="JAMFMA010000001">
    <property type="protein sequence ID" value="MCL6273173.1"/>
    <property type="molecule type" value="Genomic_DNA"/>
</dbReference>
<organism evidence="2 3">
    <name type="scientific">Flagellimonas spongiicola</name>
    <dbReference type="NCBI Taxonomy" id="2942208"/>
    <lineage>
        <taxon>Bacteria</taxon>
        <taxon>Pseudomonadati</taxon>
        <taxon>Bacteroidota</taxon>
        <taxon>Flavobacteriia</taxon>
        <taxon>Flavobacteriales</taxon>
        <taxon>Flavobacteriaceae</taxon>
        <taxon>Flagellimonas</taxon>
    </lineage>
</organism>
<evidence type="ECO:0000313" key="2">
    <source>
        <dbReference type="EMBL" id="MCL6273173.1"/>
    </source>
</evidence>
<sequence>MKINIEYQFLIWLFLLGIGFTACSSDSNGAGTDDVIVATGNEREEDDDTDTEDSILGYSLEKLQAVEAWAIQNTKTAAVIILVDGEILYQWGDVDRKFITHSTRKSFMSALYGKYVDDGTIDMEATMLDLNIDDIPTLTDQEKTATVKHCLQSVSGVFHTAEAESEFMHDLKPDQDSHVPGTFWIYNNWDFNVLRTIFEQETQNNFYAALKTDIMDPIGANFELSDSISWTPTRSIHPAYMFTISATDMSKFGQLMLNKGNWNGNQLVPESWADESTKYYWDAEIYNGDGYGYMWWVATNLNARPYLPNCDLPAGTYSARGAGGQWMEVIPQKNMVFVHLVDTYIKNQVSFENIGTILQMVLDAEL</sequence>
<evidence type="ECO:0000259" key="1">
    <source>
        <dbReference type="Pfam" id="PF00144"/>
    </source>
</evidence>
<dbReference type="InterPro" id="IPR012338">
    <property type="entry name" value="Beta-lactam/transpept-like"/>
</dbReference>
<keyword evidence="3" id="KW-1185">Reference proteome</keyword>
<dbReference type="InterPro" id="IPR050789">
    <property type="entry name" value="Diverse_Enzym_Activities"/>
</dbReference>
<evidence type="ECO:0000313" key="3">
    <source>
        <dbReference type="Proteomes" id="UP001203607"/>
    </source>
</evidence>
<dbReference type="Proteomes" id="UP001203607">
    <property type="component" value="Unassembled WGS sequence"/>
</dbReference>
<comment type="caution">
    <text evidence="2">The sequence shown here is derived from an EMBL/GenBank/DDBJ whole genome shotgun (WGS) entry which is preliminary data.</text>
</comment>
<feature type="domain" description="Beta-lactamase-related" evidence="1">
    <location>
        <begin position="69"/>
        <end position="343"/>
    </location>
</feature>
<reference evidence="2 3" key="1">
    <citation type="submission" date="2022-05" db="EMBL/GenBank/DDBJ databases">
        <authorList>
            <person name="Park J.-S."/>
        </authorList>
    </citation>
    <scope>NUCLEOTIDE SEQUENCE [LARGE SCALE GENOMIC DNA]</scope>
    <source>
        <strain evidence="2 3">2012CJ35-5</strain>
    </source>
</reference>
<dbReference type="SUPFAM" id="SSF56601">
    <property type="entry name" value="beta-lactamase/transpeptidase-like"/>
    <property type="match status" value="1"/>
</dbReference>
<gene>
    <name evidence="2" type="ORF">M3P19_04085</name>
</gene>
<accession>A0ABT0PP50</accession>
<protein>
    <submittedName>
        <fullName evidence="2">Beta-lactamase family protein</fullName>
    </submittedName>
</protein>
<dbReference type="Pfam" id="PF00144">
    <property type="entry name" value="Beta-lactamase"/>
    <property type="match status" value="1"/>
</dbReference>
<dbReference type="PANTHER" id="PTHR43283:SF7">
    <property type="entry name" value="BETA-LACTAMASE-RELATED DOMAIN-CONTAINING PROTEIN"/>
    <property type="match status" value="1"/>
</dbReference>
<dbReference type="PROSITE" id="PS51257">
    <property type="entry name" value="PROKAR_LIPOPROTEIN"/>
    <property type="match status" value="1"/>
</dbReference>
<dbReference type="RefSeq" id="WP_249656353.1">
    <property type="nucleotide sequence ID" value="NZ_JAMFMA010000001.1"/>
</dbReference>
<dbReference type="InterPro" id="IPR001466">
    <property type="entry name" value="Beta-lactam-related"/>
</dbReference>
<proteinExistence type="predicted"/>